<dbReference type="EMBL" id="BAABXL010000001">
    <property type="protein sequence ID" value="GAA6270089.1"/>
    <property type="molecule type" value="Genomic_DNA"/>
</dbReference>
<reference evidence="1 2" key="1">
    <citation type="submission" date="2024-04" db="EMBL/GenBank/DDBJ databases">
        <title>Defined microbial consortia suppress multidrug-resistant proinflammatory Enterobacteriaceae via ecological control.</title>
        <authorList>
            <person name="Furuichi M."/>
            <person name="Kawaguchi T."/>
            <person name="Pust M."/>
            <person name="Yasuma K."/>
            <person name="Plichta D."/>
            <person name="Hasegawa N."/>
            <person name="Ohya T."/>
            <person name="Bhattarai S."/>
            <person name="Sasajima S."/>
            <person name="Aoto Y."/>
            <person name="Tuganbaev T."/>
            <person name="Yaginuma M."/>
            <person name="Ueda M."/>
            <person name="Okahashi N."/>
            <person name="Amafuji K."/>
            <person name="Kiridooshi Y."/>
            <person name="Sugita K."/>
            <person name="Strazar M."/>
            <person name="Skelly A."/>
            <person name="Suda W."/>
            <person name="Hattori M."/>
            <person name="Nakamoto N."/>
            <person name="Caballero S."/>
            <person name="Norman J."/>
            <person name="Olle B."/>
            <person name="Tanoue T."/>
            <person name="Arita M."/>
            <person name="Bucci V."/>
            <person name="Atarashi K."/>
            <person name="Xavier R."/>
            <person name="Honda K."/>
        </authorList>
    </citation>
    <scope>NUCLEOTIDE SEQUENCE [LARGE SCALE GENOMIC DNA]</scope>
    <source>
        <strain evidence="2">f13</strain>
    </source>
</reference>
<keyword evidence="2" id="KW-1185">Reference proteome</keyword>
<name>A0ABQ0B1D3_9FIRM</name>
<dbReference type="InterPro" id="IPR016032">
    <property type="entry name" value="Sig_transdc_resp-reg_C-effctor"/>
</dbReference>
<comment type="caution">
    <text evidence="1">The sequence shown here is derived from an EMBL/GenBank/DDBJ whole genome shotgun (WGS) entry which is preliminary data.</text>
</comment>
<dbReference type="Proteomes" id="UP001600894">
    <property type="component" value="Unassembled WGS sequence"/>
</dbReference>
<sequence length="189" mass="22074">MYRKISSKESNKVYIKTFDGFDLYYKGKAIYFSNSKAKELLAILVDHGGKEVSLAQLAHFLSDKEDAAAKQSVHMAWHRLKKTLESCGIEGIVKKGRGMYSINCDMVECDSWDMMEKSQDRYFMGEYMPEYSWAEVTLSYLIQKFDEIEAQKTGGGGVYETMERYFYRSIIRRFRETMLRWICCGLIIE</sequence>
<evidence type="ECO:0000313" key="2">
    <source>
        <dbReference type="Proteomes" id="UP001600894"/>
    </source>
</evidence>
<gene>
    <name evidence="1" type="ORF">F130042H8_31490</name>
</gene>
<protein>
    <recommendedName>
        <fullName evidence="3">Transcriptional regulator</fullName>
    </recommendedName>
</protein>
<organism evidence="1 2">
    <name type="scientific">Enterocloster alcoholdehydrogenati</name>
    <dbReference type="NCBI Taxonomy" id="2547410"/>
    <lineage>
        <taxon>Bacteria</taxon>
        <taxon>Bacillati</taxon>
        <taxon>Bacillota</taxon>
        <taxon>Clostridia</taxon>
        <taxon>Lachnospirales</taxon>
        <taxon>Lachnospiraceae</taxon>
        <taxon>Enterocloster</taxon>
    </lineage>
</organism>
<proteinExistence type="predicted"/>
<dbReference type="RefSeq" id="WP_390470764.1">
    <property type="nucleotide sequence ID" value="NZ_BAABXL010000001.1"/>
</dbReference>
<accession>A0ABQ0B1D3</accession>
<dbReference type="SUPFAM" id="SSF46894">
    <property type="entry name" value="C-terminal effector domain of the bipartite response regulators"/>
    <property type="match status" value="1"/>
</dbReference>
<dbReference type="InterPro" id="IPR036388">
    <property type="entry name" value="WH-like_DNA-bd_sf"/>
</dbReference>
<evidence type="ECO:0000313" key="1">
    <source>
        <dbReference type="EMBL" id="GAA6270089.1"/>
    </source>
</evidence>
<dbReference type="Gene3D" id="1.10.10.10">
    <property type="entry name" value="Winged helix-like DNA-binding domain superfamily/Winged helix DNA-binding domain"/>
    <property type="match status" value="1"/>
</dbReference>
<evidence type="ECO:0008006" key="3">
    <source>
        <dbReference type="Google" id="ProtNLM"/>
    </source>
</evidence>